<dbReference type="PANTHER" id="PTHR20898:SF0">
    <property type="entry name" value="DAEDALUS ON 3-RELATED"/>
    <property type="match status" value="1"/>
</dbReference>
<accession>A0A6I8W9Y9</accession>
<evidence type="ECO:0000313" key="2">
    <source>
        <dbReference type="Proteomes" id="UP000001819"/>
    </source>
</evidence>
<protein>
    <submittedName>
        <fullName evidence="3">Uncharacterized protein isoform X2</fullName>
    </submittedName>
</protein>
<organism evidence="2 3">
    <name type="scientific">Drosophila pseudoobscura pseudoobscura</name>
    <name type="common">Fruit fly</name>
    <dbReference type="NCBI Taxonomy" id="46245"/>
    <lineage>
        <taxon>Eukaryota</taxon>
        <taxon>Metazoa</taxon>
        <taxon>Ecdysozoa</taxon>
        <taxon>Arthropoda</taxon>
        <taxon>Hexapoda</taxon>
        <taxon>Insecta</taxon>
        <taxon>Pterygota</taxon>
        <taxon>Neoptera</taxon>
        <taxon>Endopterygota</taxon>
        <taxon>Diptera</taxon>
        <taxon>Brachycera</taxon>
        <taxon>Muscomorpha</taxon>
        <taxon>Ephydroidea</taxon>
        <taxon>Drosophilidae</taxon>
        <taxon>Drosophila</taxon>
        <taxon>Sophophora</taxon>
    </lineage>
</organism>
<proteinExistence type="predicted"/>
<dbReference type="InterPro" id="IPR010512">
    <property type="entry name" value="DUF1091"/>
</dbReference>
<dbReference type="AlphaFoldDB" id="A0A6I8W9Y9"/>
<reference evidence="3" key="1">
    <citation type="submission" date="2025-08" db="UniProtKB">
        <authorList>
            <consortium name="RefSeq"/>
        </authorList>
    </citation>
    <scope>IDENTIFICATION</scope>
    <source>
        <strain evidence="3">MV-25-SWS-2005</strain>
        <tissue evidence="3">Whole body</tissue>
    </source>
</reference>
<feature type="signal peptide" evidence="1">
    <location>
        <begin position="1"/>
        <end position="17"/>
    </location>
</feature>
<keyword evidence="2" id="KW-1185">Reference proteome</keyword>
<dbReference type="Proteomes" id="UP000001819">
    <property type="component" value="Chromosome X"/>
</dbReference>
<dbReference type="SMART" id="SM00697">
    <property type="entry name" value="DM8"/>
    <property type="match status" value="1"/>
</dbReference>
<keyword evidence="1" id="KW-0732">Signal</keyword>
<evidence type="ECO:0000256" key="1">
    <source>
        <dbReference type="SAM" id="SignalP"/>
    </source>
</evidence>
<feature type="chain" id="PRO_5026221262" evidence="1">
    <location>
        <begin position="18"/>
        <end position="180"/>
    </location>
</feature>
<dbReference type="Pfam" id="PF06477">
    <property type="entry name" value="DUF1091"/>
    <property type="match status" value="1"/>
</dbReference>
<dbReference type="PANTHER" id="PTHR20898">
    <property type="entry name" value="DAEDALUS ON 3-RELATED-RELATED"/>
    <property type="match status" value="1"/>
</dbReference>
<dbReference type="RefSeq" id="XP_033240206.1">
    <property type="nucleotide sequence ID" value="XM_033384315.1"/>
</dbReference>
<gene>
    <name evidence="3" type="primary">LOC117184977</name>
</gene>
<sequence length="180" mass="21386">MWKLSAIAGTFLMCAVAHVTFTNLKCQMIDRRFGLFEMCRIKAVNRTHKYMDIYAKIYKLPVDNITCRILPMRHDHGYRPFFMNLTFDFCGFFRSLRTEHGIREILLQELFQTVKQFTNVNHSCPYNHDLVISKMWTGNLETRFLRYIPLPQGDYSLSFYWFTVGVHRATVRVYFRLTGG</sequence>
<name>A0A6I8W9Y9_DROPS</name>
<evidence type="ECO:0000313" key="3">
    <source>
        <dbReference type="RefSeq" id="XP_033240206.1"/>
    </source>
</evidence>